<sequence length="505" mass="59005">MPNFHRLTTRLLEIFPGALTWIVLTSPLWLTLKLPAFMAGVILFLDVYWCYKALRIALFSYLGFKKMKKAESTDWLGELKKDSPRVTTYGRDCGWEDIYHLLVIPTYKEPVEILIQNIAAIARQTFPHEKIMVLVAWEEREGRDILKAKELEIKAKFKGKFKKIFFTIHPKDYPGHHPGPGSNRTWALKQTLPKLRDMGLDPRQIILTTLDADFVAHSKFLSGLTYKYLTTPHPEKKTFTGIFWYYNNFWQAPLLNRLVASGVSFWQLSEMTGSNKYFNFSSHSINLLSLVEMDYWVVDKVNDDGEFYWRAYYHFAGDYKVVPHFISIFADTVQTETLAGSLKEQYLQLRRWAYGVEHIPMIVKRYFKRGDIPFWNKTDKVLFIIRSYLTWSTLAILISFGGWILQFINPKFATTVLAFNMPFFSSFILSLAVAGLFLLVFIHEKIVPPRPSEWGLWKRFLSYIQWIAVPVVILTFGTIPAIESQTRLMLGKYMEFRVTRKVRNV</sequence>
<dbReference type="STRING" id="1968527.B5M47_00005"/>
<keyword evidence="1" id="KW-0812">Transmembrane</keyword>
<proteinExistence type="predicted"/>
<dbReference type="Gene3D" id="3.90.550.10">
    <property type="entry name" value="Spore Coat Polysaccharide Biosynthesis Protein SpsA, Chain A"/>
    <property type="match status" value="1"/>
</dbReference>
<feature type="transmembrane region" description="Helical" evidence="1">
    <location>
        <begin position="463"/>
        <end position="482"/>
    </location>
</feature>
<gene>
    <name evidence="2" type="ORF">B5M47_00005</name>
</gene>
<protein>
    <recommendedName>
        <fullName evidence="4">Glycosyltransferase 2-like domain-containing protein</fullName>
    </recommendedName>
</protein>
<evidence type="ECO:0000313" key="2">
    <source>
        <dbReference type="EMBL" id="OQX51571.1"/>
    </source>
</evidence>
<comment type="caution">
    <text evidence="2">The sequence shown here is derived from an EMBL/GenBank/DDBJ whole genome shotgun (WGS) entry which is preliminary data.</text>
</comment>
<dbReference type="Proteomes" id="UP000192520">
    <property type="component" value="Unassembled WGS sequence"/>
</dbReference>
<evidence type="ECO:0008006" key="4">
    <source>
        <dbReference type="Google" id="ProtNLM"/>
    </source>
</evidence>
<feature type="transmembrane region" description="Helical" evidence="1">
    <location>
        <begin position="12"/>
        <end position="30"/>
    </location>
</feature>
<name>A0A1W9NZL5_UNCC3</name>
<feature type="transmembrane region" description="Helical" evidence="1">
    <location>
        <begin position="388"/>
        <end position="409"/>
    </location>
</feature>
<keyword evidence="1" id="KW-1133">Transmembrane helix</keyword>
<reference evidence="3" key="1">
    <citation type="submission" date="2017-03" db="EMBL/GenBank/DDBJ databases">
        <title>Novel pathways for hydrocarbon cycling and metabolic interdependencies in hydrothermal sediment communities.</title>
        <authorList>
            <person name="Dombrowski N."/>
            <person name="Seitz K."/>
            <person name="Teske A."/>
            <person name="Baker B."/>
        </authorList>
    </citation>
    <scope>NUCLEOTIDE SEQUENCE [LARGE SCALE GENOMIC DNA]</scope>
</reference>
<accession>A0A1W9NZL5</accession>
<evidence type="ECO:0000313" key="3">
    <source>
        <dbReference type="Proteomes" id="UP000192520"/>
    </source>
</evidence>
<feature type="transmembrane region" description="Helical" evidence="1">
    <location>
        <begin position="36"/>
        <end position="62"/>
    </location>
</feature>
<dbReference type="EMBL" id="MZGJ01000001">
    <property type="protein sequence ID" value="OQX51571.1"/>
    <property type="molecule type" value="Genomic_DNA"/>
</dbReference>
<evidence type="ECO:0000256" key="1">
    <source>
        <dbReference type="SAM" id="Phobius"/>
    </source>
</evidence>
<dbReference type="SUPFAM" id="SSF53448">
    <property type="entry name" value="Nucleotide-diphospho-sugar transferases"/>
    <property type="match status" value="1"/>
</dbReference>
<dbReference type="PANTHER" id="PTHR36851">
    <property type="entry name" value="UNNAMED PRODUCT"/>
    <property type="match status" value="1"/>
</dbReference>
<feature type="transmembrane region" description="Helical" evidence="1">
    <location>
        <begin position="421"/>
        <end position="442"/>
    </location>
</feature>
<dbReference type="AlphaFoldDB" id="A0A1W9NZL5"/>
<dbReference type="InterPro" id="IPR029044">
    <property type="entry name" value="Nucleotide-diphossugar_trans"/>
</dbReference>
<dbReference type="PANTHER" id="PTHR36851:SF1">
    <property type="entry name" value="GLYCO_TRANS_2-LIKE DOMAIN-CONTAINING PROTEIN"/>
    <property type="match status" value="1"/>
</dbReference>
<organism evidence="2 3">
    <name type="scientific">candidate division CPR3 bacterium 4484_211</name>
    <dbReference type="NCBI Taxonomy" id="1968527"/>
    <lineage>
        <taxon>Bacteria</taxon>
        <taxon>Bacteria division CPR3</taxon>
    </lineage>
</organism>
<keyword evidence="1" id="KW-0472">Membrane</keyword>